<dbReference type="SUPFAM" id="SSF57850">
    <property type="entry name" value="RING/U-box"/>
    <property type="match status" value="1"/>
</dbReference>
<evidence type="ECO:0000256" key="4">
    <source>
        <dbReference type="ARBA" id="ARBA00023254"/>
    </source>
</evidence>
<gene>
    <name evidence="7" type="ORF">HZH68_006541</name>
</gene>
<dbReference type="Pfam" id="PF14634">
    <property type="entry name" value="zf-RING_5"/>
    <property type="match status" value="1"/>
</dbReference>
<keyword evidence="2 5" id="KW-0863">Zinc-finger</keyword>
<protein>
    <recommendedName>
        <fullName evidence="6">RING-type domain-containing protein</fullName>
    </recommendedName>
</protein>
<evidence type="ECO:0000313" key="7">
    <source>
        <dbReference type="EMBL" id="KAF7403747.1"/>
    </source>
</evidence>
<keyword evidence="4" id="KW-0469">Meiosis</keyword>
<evidence type="ECO:0000256" key="1">
    <source>
        <dbReference type="ARBA" id="ARBA00022723"/>
    </source>
</evidence>
<keyword evidence="8" id="KW-1185">Reference proteome</keyword>
<organism evidence="7 8">
    <name type="scientific">Vespula germanica</name>
    <name type="common">German yellow jacket</name>
    <name type="synonym">Paravespula germanica</name>
    <dbReference type="NCBI Taxonomy" id="30212"/>
    <lineage>
        <taxon>Eukaryota</taxon>
        <taxon>Metazoa</taxon>
        <taxon>Ecdysozoa</taxon>
        <taxon>Arthropoda</taxon>
        <taxon>Hexapoda</taxon>
        <taxon>Insecta</taxon>
        <taxon>Pterygota</taxon>
        <taxon>Neoptera</taxon>
        <taxon>Endopterygota</taxon>
        <taxon>Hymenoptera</taxon>
        <taxon>Apocrita</taxon>
        <taxon>Aculeata</taxon>
        <taxon>Vespoidea</taxon>
        <taxon>Vespidae</taxon>
        <taxon>Vespinae</taxon>
        <taxon>Vespula</taxon>
    </lineage>
</organism>
<feature type="domain" description="RING-type" evidence="6">
    <location>
        <begin position="5"/>
        <end position="43"/>
    </location>
</feature>
<name>A0A834KBQ5_VESGE</name>
<dbReference type="PROSITE" id="PS00518">
    <property type="entry name" value="ZF_RING_1"/>
    <property type="match status" value="1"/>
</dbReference>
<dbReference type="InterPro" id="IPR017907">
    <property type="entry name" value="Znf_RING_CS"/>
</dbReference>
<keyword evidence="3" id="KW-0862">Zinc</keyword>
<sequence>MDYICNRCYCTKTRVDKPFRFTQCKHIFCDNCIKEVTKQCIICGFKRPASLPLVEPLPAEIASYFVPLNETLGSLRTATSLQNTQLSIILERFYDIVIQKTEDMTQECSKYKNNIEKMKEKLNYLKGISPNTISTSTNSVASMDIRRQNNRYSFVSNCMTSEEFRVPTSCKVLKSVRK</sequence>
<keyword evidence="1" id="KW-0479">Metal-binding</keyword>
<dbReference type="GO" id="GO:0007131">
    <property type="term" value="P:reciprocal meiotic recombination"/>
    <property type="evidence" value="ECO:0007669"/>
    <property type="project" value="InterPro"/>
</dbReference>
<dbReference type="InterPro" id="IPR001841">
    <property type="entry name" value="Znf_RING"/>
</dbReference>
<evidence type="ECO:0000256" key="5">
    <source>
        <dbReference type="PROSITE-ProRule" id="PRU00175"/>
    </source>
</evidence>
<dbReference type="AlphaFoldDB" id="A0A834KBQ5"/>
<dbReference type="GO" id="GO:0019789">
    <property type="term" value="F:SUMO transferase activity"/>
    <property type="evidence" value="ECO:0007669"/>
    <property type="project" value="InterPro"/>
</dbReference>
<dbReference type="EMBL" id="JACSDZ010000005">
    <property type="protein sequence ID" value="KAF7403747.1"/>
    <property type="molecule type" value="Genomic_DNA"/>
</dbReference>
<dbReference type="GO" id="GO:0007129">
    <property type="term" value="P:homologous chromosome pairing at meiosis"/>
    <property type="evidence" value="ECO:0007669"/>
    <property type="project" value="TreeGrafter"/>
</dbReference>
<dbReference type="GO" id="GO:0016925">
    <property type="term" value="P:protein sumoylation"/>
    <property type="evidence" value="ECO:0007669"/>
    <property type="project" value="TreeGrafter"/>
</dbReference>
<dbReference type="PROSITE" id="PS50089">
    <property type="entry name" value="ZF_RING_2"/>
    <property type="match status" value="1"/>
</dbReference>
<evidence type="ECO:0000259" key="6">
    <source>
        <dbReference type="PROSITE" id="PS50089"/>
    </source>
</evidence>
<proteinExistence type="predicted"/>
<accession>A0A834KBQ5</accession>
<reference evidence="7" key="1">
    <citation type="journal article" date="2020" name="G3 (Bethesda)">
        <title>High-Quality Assemblies for Three Invasive Social Wasps from the &lt;i&gt;Vespula&lt;/i&gt; Genus.</title>
        <authorList>
            <person name="Harrop T.W.R."/>
            <person name="Guhlin J."/>
            <person name="McLaughlin G.M."/>
            <person name="Permina E."/>
            <person name="Stockwell P."/>
            <person name="Gilligan J."/>
            <person name="Le Lec M.F."/>
            <person name="Gruber M.A.M."/>
            <person name="Quinn O."/>
            <person name="Lovegrove M."/>
            <person name="Duncan E.J."/>
            <person name="Remnant E.J."/>
            <person name="Van Eeckhoven J."/>
            <person name="Graham B."/>
            <person name="Knapp R.A."/>
            <person name="Langford K.W."/>
            <person name="Kronenberg Z."/>
            <person name="Press M.O."/>
            <person name="Eacker S.M."/>
            <person name="Wilson-Rankin E.E."/>
            <person name="Purcell J."/>
            <person name="Lester P.J."/>
            <person name="Dearden P.K."/>
        </authorList>
    </citation>
    <scope>NUCLEOTIDE SEQUENCE</scope>
    <source>
        <strain evidence="7">Linc-1</strain>
    </source>
</reference>
<dbReference type="GO" id="GO:0000795">
    <property type="term" value="C:synaptonemal complex"/>
    <property type="evidence" value="ECO:0007669"/>
    <property type="project" value="InterPro"/>
</dbReference>
<evidence type="ECO:0000256" key="2">
    <source>
        <dbReference type="ARBA" id="ARBA00022771"/>
    </source>
</evidence>
<dbReference type="InterPro" id="IPR042123">
    <property type="entry name" value="Zip3/RNF212-like"/>
</dbReference>
<dbReference type="PANTHER" id="PTHR22663:SF17">
    <property type="entry name" value="RING FINGER PROTEIN NARYA-RELATED"/>
    <property type="match status" value="1"/>
</dbReference>
<dbReference type="Proteomes" id="UP000617340">
    <property type="component" value="Unassembled WGS sequence"/>
</dbReference>
<dbReference type="GO" id="GO:0008270">
    <property type="term" value="F:zinc ion binding"/>
    <property type="evidence" value="ECO:0007669"/>
    <property type="project" value="UniProtKB-KW"/>
</dbReference>
<comment type="caution">
    <text evidence="7">The sequence shown here is derived from an EMBL/GenBank/DDBJ whole genome shotgun (WGS) entry which is preliminary data.</text>
</comment>
<evidence type="ECO:0000256" key="3">
    <source>
        <dbReference type="ARBA" id="ARBA00022833"/>
    </source>
</evidence>
<dbReference type="PANTHER" id="PTHR22663">
    <property type="entry name" value="RING FINGER PROTEIN NARYA-RELATED"/>
    <property type="match status" value="1"/>
</dbReference>
<evidence type="ECO:0000313" key="8">
    <source>
        <dbReference type="Proteomes" id="UP000617340"/>
    </source>
</evidence>